<dbReference type="Proteomes" id="UP001303046">
    <property type="component" value="Unassembled WGS sequence"/>
</dbReference>
<protein>
    <recommendedName>
        <fullName evidence="8">Glycosyltransferase family 92 protein</fullName>
        <ecNumber evidence="8">2.4.1.-</ecNumber>
    </recommendedName>
</protein>
<evidence type="ECO:0000256" key="3">
    <source>
        <dbReference type="ARBA" id="ARBA00022676"/>
    </source>
</evidence>
<sequence>MRFAVRVATIVVATFFTSCCIIQRFIAVSEPMIVAVQQINRTNGCTENQALSFIGINKSAYALYAIYDERNGNMGSRRVRVLVLGQKVGDYRCRFPQGTIVNAEKLYEMSENHAMPFGVYFVNCGPPANETVENTVEISQRNSHWIRIPVVYRIPDETTIKDYKYQLTICLPFIFGNRYSGKSLVEFMELNRILGVDHVTAYLNESEVNTNLSQVIKFYENIGVLEVVHLNIPVAPSKIWYHGQLVAVTDCLYRQMMVSRFVAFHDLDEFLIPQKSELLPRTAPLLALLNTLMIKNVASVRVPTQYMYLRKNGELITLENTLRRSNTDKSLTKCVVRPEMIFEQGIHHTSRVIQDRYKAVDGDENTLRLYHFKTREGSQTDQRIVKDYGDRLLQRYREVVAQIGL</sequence>
<evidence type="ECO:0000256" key="8">
    <source>
        <dbReference type="RuleBase" id="RU366017"/>
    </source>
</evidence>
<keyword evidence="6" id="KW-1133">Transmembrane helix</keyword>
<keyword evidence="7" id="KW-0472">Membrane</keyword>
<keyword evidence="3 8" id="KW-0328">Glycosyltransferase</keyword>
<evidence type="ECO:0000256" key="1">
    <source>
        <dbReference type="ARBA" id="ARBA00004167"/>
    </source>
</evidence>
<evidence type="ECO:0000256" key="2">
    <source>
        <dbReference type="ARBA" id="ARBA00007647"/>
    </source>
</evidence>
<comment type="caution">
    <text evidence="9">The sequence shown here is derived from an EMBL/GenBank/DDBJ whole genome shotgun (WGS) entry which is preliminary data.</text>
</comment>
<evidence type="ECO:0000256" key="5">
    <source>
        <dbReference type="ARBA" id="ARBA00022692"/>
    </source>
</evidence>
<reference evidence="9 10" key="1">
    <citation type="submission" date="2023-08" db="EMBL/GenBank/DDBJ databases">
        <title>A Necator americanus chromosomal reference genome.</title>
        <authorList>
            <person name="Ilik V."/>
            <person name="Petrzelkova K.J."/>
            <person name="Pardy F."/>
            <person name="Fuh T."/>
            <person name="Niatou-Singa F.S."/>
            <person name="Gouil Q."/>
            <person name="Baker L."/>
            <person name="Ritchie M.E."/>
            <person name="Jex A.R."/>
            <person name="Gazzola D."/>
            <person name="Li H."/>
            <person name="Toshio Fujiwara R."/>
            <person name="Zhan B."/>
            <person name="Aroian R.V."/>
            <person name="Pafco B."/>
            <person name="Schwarz E.M."/>
        </authorList>
    </citation>
    <scope>NUCLEOTIDE SEQUENCE [LARGE SCALE GENOMIC DNA]</scope>
    <source>
        <strain evidence="9 10">Aroian</strain>
        <tissue evidence="9">Whole animal</tissue>
    </source>
</reference>
<dbReference type="EMBL" id="JAVFWL010000005">
    <property type="protein sequence ID" value="KAK6754659.1"/>
    <property type="molecule type" value="Genomic_DNA"/>
</dbReference>
<evidence type="ECO:0000313" key="10">
    <source>
        <dbReference type="Proteomes" id="UP001303046"/>
    </source>
</evidence>
<evidence type="ECO:0000256" key="7">
    <source>
        <dbReference type="ARBA" id="ARBA00023136"/>
    </source>
</evidence>
<proteinExistence type="inferred from homology"/>
<evidence type="ECO:0000313" key="9">
    <source>
        <dbReference type="EMBL" id="KAK6754659.1"/>
    </source>
</evidence>
<comment type="subcellular location">
    <subcellularLocation>
        <location evidence="1">Membrane</location>
        <topology evidence="1">Single-pass membrane protein</topology>
    </subcellularLocation>
</comment>
<evidence type="ECO:0000256" key="4">
    <source>
        <dbReference type="ARBA" id="ARBA00022679"/>
    </source>
</evidence>
<dbReference type="PROSITE" id="PS51257">
    <property type="entry name" value="PROKAR_LIPOPROTEIN"/>
    <property type="match status" value="1"/>
</dbReference>
<keyword evidence="10" id="KW-1185">Reference proteome</keyword>
<accession>A0ABR1DW79</accession>
<keyword evidence="5" id="KW-0812">Transmembrane</keyword>
<keyword evidence="4 8" id="KW-0808">Transferase</keyword>
<gene>
    <name evidence="9" type="primary">Necator_chrV.g18357</name>
    <name evidence="9" type="ORF">RB195_013566</name>
</gene>
<dbReference type="PANTHER" id="PTHR21461">
    <property type="entry name" value="GLYCOSYLTRANSFERASE FAMILY 92 PROTEIN"/>
    <property type="match status" value="1"/>
</dbReference>
<dbReference type="InterPro" id="IPR008166">
    <property type="entry name" value="Glyco_transf_92"/>
</dbReference>
<comment type="similarity">
    <text evidence="2 8">Belongs to the glycosyltransferase 92 family.</text>
</comment>
<dbReference type="EC" id="2.4.1.-" evidence="8"/>
<evidence type="ECO:0000256" key="6">
    <source>
        <dbReference type="ARBA" id="ARBA00022989"/>
    </source>
</evidence>
<dbReference type="Pfam" id="PF01697">
    <property type="entry name" value="Glyco_transf_92"/>
    <property type="match status" value="1"/>
</dbReference>
<name>A0ABR1DW79_NECAM</name>
<organism evidence="9 10">
    <name type="scientific">Necator americanus</name>
    <name type="common">Human hookworm</name>
    <dbReference type="NCBI Taxonomy" id="51031"/>
    <lineage>
        <taxon>Eukaryota</taxon>
        <taxon>Metazoa</taxon>
        <taxon>Ecdysozoa</taxon>
        <taxon>Nematoda</taxon>
        <taxon>Chromadorea</taxon>
        <taxon>Rhabditida</taxon>
        <taxon>Rhabditina</taxon>
        <taxon>Rhabditomorpha</taxon>
        <taxon>Strongyloidea</taxon>
        <taxon>Ancylostomatidae</taxon>
        <taxon>Bunostominae</taxon>
        <taxon>Necator</taxon>
    </lineage>
</organism>
<dbReference type="PANTHER" id="PTHR21461:SF87">
    <property type="entry name" value="GH12965P"/>
    <property type="match status" value="1"/>
</dbReference>